<protein>
    <submittedName>
        <fullName evidence="1">Uncharacterized protein</fullName>
    </submittedName>
</protein>
<dbReference type="EMBL" id="QUMW01000009">
    <property type="protein sequence ID" value="REG25879.1"/>
    <property type="molecule type" value="Genomic_DNA"/>
</dbReference>
<dbReference type="Proteomes" id="UP000257076">
    <property type="component" value="Unassembled WGS sequence"/>
</dbReference>
<reference evidence="1 2" key="1">
    <citation type="submission" date="2018-08" db="EMBL/GenBank/DDBJ databases">
        <title>Genomic Encyclopedia of Type Strains, Phase IV (KMG-IV): sequencing the most valuable type-strain genomes for metagenomic binning, comparative biology and taxonomic classification.</title>
        <authorList>
            <person name="Goeker M."/>
        </authorList>
    </citation>
    <scope>NUCLEOTIDE SEQUENCE [LARGE SCALE GENOMIC DNA]</scope>
    <source>
        <strain evidence="1 2">DSM 17274</strain>
    </source>
</reference>
<dbReference type="AlphaFoldDB" id="A0A3E0B1N1"/>
<gene>
    <name evidence="1" type="ORF">DFR63_0927</name>
</gene>
<proteinExistence type="predicted"/>
<name>A0A3E0B1N1_9STAP</name>
<organism evidence="1 2">
    <name type="scientific">Jeotgalicoccus halotolerans</name>
    <dbReference type="NCBI Taxonomy" id="157227"/>
    <lineage>
        <taxon>Bacteria</taxon>
        <taxon>Bacillati</taxon>
        <taxon>Bacillota</taxon>
        <taxon>Bacilli</taxon>
        <taxon>Bacillales</taxon>
        <taxon>Staphylococcaceae</taxon>
        <taxon>Jeotgalicoccus</taxon>
    </lineage>
</organism>
<evidence type="ECO:0000313" key="1">
    <source>
        <dbReference type="EMBL" id="REG25879.1"/>
    </source>
</evidence>
<sequence>MIENEIENFTDNINIILPVNQIRNIPSFESFEKIELSVLLQDEEDVDLLIKNIEKILKAKHISLHINPEFYFEYNWDFLNNYFLIKNIEHTEKKIVKKLFYMPKINSSLIKNNNRIIKKFSERDWNDSYNYKLIYLITEANNILKKIEVNNLKHVRKQREISEHIDKIESLLKEISR</sequence>
<accession>A0A3E0B1N1</accession>
<dbReference type="RefSeq" id="WP_115884641.1">
    <property type="nucleotide sequence ID" value="NZ_CBCSHX010000005.1"/>
</dbReference>
<comment type="caution">
    <text evidence="1">The sequence shown here is derived from an EMBL/GenBank/DDBJ whole genome shotgun (WGS) entry which is preliminary data.</text>
</comment>
<evidence type="ECO:0000313" key="2">
    <source>
        <dbReference type="Proteomes" id="UP000257076"/>
    </source>
</evidence>
<keyword evidence="2" id="KW-1185">Reference proteome</keyword>